<evidence type="ECO:0000313" key="3">
    <source>
        <dbReference type="Proteomes" id="UP000070250"/>
    </source>
</evidence>
<sequence>MRRFAGILQADGYSGFAGLYADGRVQEAACWAHARRKYYEVYATERSPTALEALQRIGQLYAIELQIRGQPASVRAQARGVRAAPVLEALRTWLTATHAQLSVKSPLAYAIQYTLGR</sequence>
<dbReference type="AlphaFoldDB" id="A0A127FAV0"/>
<evidence type="ECO:0000259" key="1">
    <source>
        <dbReference type="Pfam" id="PF03050"/>
    </source>
</evidence>
<reference evidence="2 3" key="1">
    <citation type="submission" date="2015-06" db="EMBL/GenBank/DDBJ databases">
        <title>A Comprehensive Approach to Explore the Metabolic and Phylogenetic Diversity of Bacterial Steroid Degradation in the Environment: Testosterone as an Example.</title>
        <authorList>
            <person name="Yang F.-C."/>
            <person name="Chen Y.-L."/>
            <person name="Yu C.-P."/>
            <person name="Tang S.-L."/>
            <person name="Wang P.-H."/>
            <person name="Ismail W."/>
            <person name="Wang C.-H."/>
            <person name="Yang C.-Y."/>
            <person name="Chiang Y.-R."/>
        </authorList>
    </citation>
    <scope>NUCLEOTIDE SEQUENCE [LARGE SCALE GENOMIC DNA]</scope>
    <source>
        <strain evidence="2 3">DSM 18526</strain>
    </source>
</reference>
<name>A0A127FAV0_STEDE</name>
<protein>
    <submittedName>
        <fullName evidence="2">Transposase</fullName>
    </submittedName>
</protein>
<proteinExistence type="predicted"/>
<gene>
    <name evidence="2" type="ORF">ACG33_10620</name>
</gene>
<dbReference type="Pfam" id="PF03050">
    <property type="entry name" value="DDE_Tnp_IS66"/>
    <property type="match status" value="1"/>
</dbReference>
<organism evidence="2 3">
    <name type="scientific">Steroidobacter denitrificans</name>
    <dbReference type="NCBI Taxonomy" id="465721"/>
    <lineage>
        <taxon>Bacteria</taxon>
        <taxon>Pseudomonadati</taxon>
        <taxon>Pseudomonadota</taxon>
        <taxon>Gammaproteobacteria</taxon>
        <taxon>Steroidobacterales</taxon>
        <taxon>Steroidobacteraceae</taxon>
        <taxon>Steroidobacter</taxon>
    </lineage>
</organism>
<evidence type="ECO:0000313" key="2">
    <source>
        <dbReference type="EMBL" id="AMN47543.1"/>
    </source>
</evidence>
<feature type="domain" description="Transposase IS66 central" evidence="1">
    <location>
        <begin position="3"/>
        <end position="116"/>
    </location>
</feature>
<dbReference type="PATRIC" id="fig|465721.4.peg.2256"/>
<dbReference type="InterPro" id="IPR004291">
    <property type="entry name" value="Transposase_IS66_central"/>
</dbReference>
<dbReference type="Proteomes" id="UP000070250">
    <property type="component" value="Chromosome"/>
</dbReference>
<accession>A0A127FAV0</accession>
<dbReference type="EMBL" id="CP011971">
    <property type="protein sequence ID" value="AMN47543.1"/>
    <property type="molecule type" value="Genomic_DNA"/>
</dbReference>
<dbReference type="KEGG" id="sdf:ACG33_10620"/>
<keyword evidence="3" id="KW-1185">Reference proteome</keyword>
<dbReference type="PANTHER" id="PTHR33678:SF1">
    <property type="entry name" value="BLL1576 PROTEIN"/>
    <property type="match status" value="1"/>
</dbReference>
<dbReference type="InterPro" id="IPR052344">
    <property type="entry name" value="Transposase-related"/>
</dbReference>
<dbReference type="PANTHER" id="PTHR33678">
    <property type="entry name" value="BLL1576 PROTEIN"/>
    <property type="match status" value="1"/>
</dbReference>
<dbReference type="STRING" id="465721.ACG33_10620"/>